<keyword evidence="1" id="KW-0812">Transmembrane</keyword>
<comment type="caution">
    <text evidence="2">The sequence shown here is derived from an EMBL/GenBank/DDBJ whole genome shotgun (WGS) entry which is preliminary data.</text>
</comment>
<feature type="transmembrane region" description="Helical" evidence="1">
    <location>
        <begin position="15"/>
        <end position="34"/>
    </location>
</feature>
<sequence>MQFARCYAEYAELLVFARLLFFVIKFVWNVIILLGNDKHLLEERDVVLVISGMEINTPLLIDQSFFYRIVKGTR</sequence>
<dbReference type="EMBL" id="JYDL01000038">
    <property type="protein sequence ID" value="KRX21594.1"/>
    <property type="molecule type" value="Genomic_DNA"/>
</dbReference>
<evidence type="ECO:0000313" key="2">
    <source>
        <dbReference type="EMBL" id="KRX21594.1"/>
    </source>
</evidence>
<keyword evidence="1" id="KW-1133">Transmembrane helix</keyword>
<keyword evidence="3" id="KW-1185">Reference proteome</keyword>
<accession>A0A0V0S528</accession>
<organism evidence="2 3">
    <name type="scientific">Trichinella nelsoni</name>
    <dbReference type="NCBI Taxonomy" id="6336"/>
    <lineage>
        <taxon>Eukaryota</taxon>
        <taxon>Metazoa</taxon>
        <taxon>Ecdysozoa</taxon>
        <taxon>Nematoda</taxon>
        <taxon>Enoplea</taxon>
        <taxon>Dorylaimia</taxon>
        <taxon>Trichinellida</taxon>
        <taxon>Trichinellidae</taxon>
        <taxon>Trichinella</taxon>
    </lineage>
</organism>
<gene>
    <name evidence="2" type="ORF">T07_8584</name>
</gene>
<dbReference type="AlphaFoldDB" id="A0A0V0S528"/>
<keyword evidence="1" id="KW-0472">Membrane</keyword>
<name>A0A0V0S528_9BILA</name>
<protein>
    <submittedName>
        <fullName evidence="2">Uncharacterized protein</fullName>
    </submittedName>
</protein>
<proteinExistence type="predicted"/>
<dbReference type="OrthoDB" id="5930766at2759"/>
<dbReference type="Proteomes" id="UP000054630">
    <property type="component" value="Unassembled WGS sequence"/>
</dbReference>
<evidence type="ECO:0000313" key="3">
    <source>
        <dbReference type="Proteomes" id="UP000054630"/>
    </source>
</evidence>
<evidence type="ECO:0000256" key="1">
    <source>
        <dbReference type="SAM" id="Phobius"/>
    </source>
</evidence>
<reference evidence="2 3" key="1">
    <citation type="submission" date="2015-01" db="EMBL/GenBank/DDBJ databases">
        <title>Evolution of Trichinella species and genotypes.</title>
        <authorList>
            <person name="Korhonen P.K."/>
            <person name="Edoardo P."/>
            <person name="Giuseppe L.R."/>
            <person name="Gasser R.B."/>
        </authorList>
    </citation>
    <scope>NUCLEOTIDE SEQUENCE [LARGE SCALE GENOMIC DNA]</scope>
    <source>
        <strain evidence="2">ISS37</strain>
    </source>
</reference>